<proteinExistence type="predicted"/>
<feature type="transmembrane region" description="Helical" evidence="1">
    <location>
        <begin position="26"/>
        <end position="43"/>
    </location>
</feature>
<dbReference type="PANTHER" id="PTHR33116">
    <property type="entry name" value="REVERSE TRANSCRIPTASE ZINC-BINDING DOMAIN-CONTAINING PROTEIN-RELATED-RELATED"/>
    <property type="match status" value="1"/>
</dbReference>
<protein>
    <recommendedName>
        <fullName evidence="2">Reverse transcriptase domain-containing protein</fullName>
    </recommendedName>
</protein>
<dbReference type="PROSITE" id="PS50878">
    <property type="entry name" value="RT_POL"/>
    <property type="match status" value="1"/>
</dbReference>
<keyword evidence="1" id="KW-1133">Transmembrane helix</keyword>
<sequence>MCKAYDCVEWAYLGSMMRKMGFEEKWVSLIMMCVTTASFSVLINGEPRGTITPSRGLRQGNPISPYLFLLCAEGLTALIRKKEAEGMTRGVPVSRLAPSISYLFFAEDCIIFCRATMEECRQVTSVLEVYEKESGQKLNREKTSLFFSKNINEDIQNFVKNTFEAQIVKQHEKYLGLPPMVGRGKKKAFSCIKDQVGRKIAGWKGRLLSNASREILIKAVAQATPTYTMNCFKLPDSLCSEINSMVGGFWWGQKDKERKIAWVLWQNLCKPKAEGALGFRELRAFNLALLAKQGWRIQQSPNSLTHRVLKTKYFADSSFMDAKVGKNPSYIWRSKVAAIPVIKEGAKWVVGDGRSIKIWGEKWIPSTESGRIITLSTSMESGAKVVSLIVQERVEWDAALIRCTFLPHEAEAILSIPISPMKPLDSQVWAKSNGIFTVKSAHRVAAKYLADLKGRVESPGCSENSKMTVFWKVLWNLKCPNKIKHFMWRACRNVLPTKQCLLH</sequence>
<organism evidence="3 4">
    <name type="scientific">Lithocarpus litseifolius</name>
    <dbReference type="NCBI Taxonomy" id="425828"/>
    <lineage>
        <taxon>Eukaryota</taxon>
        <taxon>Viridiplantae</taxon>
        <taxon>Streptophyta</taxon>
        <taxon>Embryophyta</taxon>
        <taxon>Tracheophyta</taxon>
        <taxon>Spermatophyta</taxon>
        <taxon>Magnoliopsida</taxon>
        <taxon>eudicotyledons</taxon>
        <taxon>Gunneridae</taxon>
        <taxon>Pentapetalae</taxon>
        <taxon>rosids</taxon>
        <taxon>fabids</taxon>
        <taxon>Fagales</taxon>
        <taxon>Fagaceae</taxon>
        <taxon>Lithocarpus</taxon>
    </lineage>
</organism>
<dbReference type="Proteomes" id="UP001459277">
    <property type="component" value="Unassembled WGS sequence"/>
</dbReference>
<dbReference type="EMBL" id="JAZDWU010000004">
    <property type="protein sequence ID" value="KAL0003907.1"/>
    <property type="molecule type" value="Genomic_DNA"/>
</dbReference>
<evidence type="ECO:0000256" key="1">
    <source>
        <dbReference type="SAM" id="Phobius"/>
    </source>
</evidence>
<dbReference type="PANTHER" id="PTHR33116:SF86">
    <property type="entry name" value="REVERSE TRANSCRIPTASE DOMAIN-CONTAINING PROTEIN"/>
    <property type="match status" value="1"/>
</dbReference>
<reference evidence="3 4" key="1">
    <citation type="submission" date="2024-01" db="EMBL/GenBank/DDBJ databases">
        <title>A telomere-to-telomere, gap-free genome of sweet tea (Lithocarpus litseifolius).</title>
        <authorList>
            <person name="Zhou J."/>
        </authorList>
    </citation>
    <scope>NUCLEOTIDE SEQUENCE [LARGE SCALE GENOMIC DNA]</scope>
    <source>
        <strain evidence="3">Zhou-2022a</strain>
        <tissue evidence="3">Leaf</tissue>
    </source>
</reference>
<accession>A0AAW2D034</accession>
<feature type="domain" description="Reverse transcriptase" evidence="2">
    <location>
        <begin position="1"/>
        <end position="179"/>
    </location>
</feature>
<dbReference type="SUPFAM" id="SSF56672">
    <property type="entry name" value="DNA/RNA polymerases"/>
    <property type="match status" value="1"/>
</dbReference>
<evidence type="ECO:0000313" key="3">
    <source>
        <dbReference type="EMBL" id="KAL0003907.1"/>
    </source>
</evidence>
<keyword evidence="1" id="KW-0812">Transmembrane</keyword>
<dbReference type="InterPro" id="IPR043502">
    <property type="entry name" value="DNA/RNA_pol_sf"/>
</dbReference>
<dbReference type="InterPro" id="IPR000477">
    <property type="entry name" value="RT_dom"/>
</dbReference>
<dbReference type="Pfam" id="PF00078">
    <property type="entry name" value="RVT_1"/>
    <property type="match status" value="1"/>
</dbReference>
<evidence type="ECO:0000313" key="4">
    <source>
        <dbReference type="Proteomes" id="UP001459277"/>
    </source>
</evidence>
<comment type="caution">
    <text evidence="3">The sequence shown here is derived from an EMBL/GenBank/DDBJ whole genome shotgun (WGS) entry which is preliminary data.</text>
</comment>
<evidence type="ECO:0000259" key="2">
    <source>
        <dbReference type="PROSITE" id="PS50878"/>
    </source>
</evidence>
<dbReference type="AlphaFoldDB" id="A0AAW2D034"/>
<gene>
    <name evidence="3" type="ORF">SO802_011468</name>
</gene>
<name>A0AAW2D034_9ROSI</name>
<keyword evidence="1" id="KW-0472">Membrane</keyword>
<keyword evidence="4" id="KW-1185">Reference proteome</keyword>